<evidence type="ECO:0000256" key="8">
    <source>
        <dbReference type="SAM" id="MobiDB-lite"/>
    </source>
</evidence>
<dbReference type="GO" id="GO:0045087">
    <property type="term" value="P:innate immune response"/>
    <property type="evidence" value="ECO:0007669"/>
    <property type="project" value="UniProtKB-KW"/>
</dbReference>
<evidence type="ECO:0000256" key="7">
    <source>
        <dbReference type="ARBA" id="ARBA00023157"/>
    </source>
</evidence>
<protein>
    <recommendedName>
        <fullName evidence="12">Immune-induced peptide 23</fullName>
    </recommendedName>
</protein>
<keyword evidence="3" id="KW-0964">Secreted</keyword>
<dbReference type="GO" id="GO:0005576">
    <property type="term" value="C:extracellular region"/>
    <property type="evidence" value="ECO:0007669"/>
    <property type="project" value="UniProtKB-SubCell"/>
</dbReference>
<evidence type="ECO:0000256" key="4">
    <source>
        <dbReference type="ARBA" id="ARBA00022588"/>
    </source>
</evidence>
<evidence type="ECO:0000256" key="3">
    <source>
        <dbReference type="ARBA" id="ARBA00022525"/>
    </source>
</evidence>
<keyword evidence="6" id="KW-0391">Immunity</keyword>
<keyword evidence="4" id="KW-0399">Innate immunity</keyword>
<organism evidence="10 11">
    <name type="scientific">Drosophila guanche</name>
    <name type="common">Fruit fly</name>
    <dbReference type="NCBI Taxonomy" id="7266"/>
    <lineage>
        <taxon>Eukaryota</taxon>
        <taxon>Metazoa</taxon>
        <taxon>Ecdysozoa</taxon>
        <taxon>Arthropoda</taxon>
        <taxon>Hexapoda</taxon>
        <taxon>Insecta</taxon>
        <taxon>Pterygota</taxon>
        <taxon>Neoptera</taxon>
        <taxon>Endopterygota</taxon>
        <taxon>Diptera</taxon>
        <taxon>Brachycera</taxon>
        <taxon>Muscomorpha</taxon>
        <taxon>Ephydroidea</taxon>
        <taxon>Drosophilidae</taxon>
        <taxon>Drosophila</taxon>
        <taxon>Sophophora</taxon>
    </lineage>
</organism>
<evidence type="ECO:0000256" key="2">
    <source>
        <dbReference type="ARBA" id="ARBA00005379"/>
    </source>
</evidence>
<evidence type="ECO:0008006" key="12">
    <source>
        <dbReference type="Google" id="ProtNLM"/>
    </source>
</evidence>
<accession>A0A3B0JT22</accession>
<dbReference type="Proteomes" id="UP000268350">
    <property type="component" value="Unassembled WGS sequence"/>
</dbReference>
<dbReference type="OrthoDB" id="7869521at2759"/>
<evidence type="ECO:0000256" key="9">
    <source>
        <dbReference type="SAM" id="SignalP"/>
    </source>
</evidence>
<evidence type="ECO:0000256" key="5">
    <source>
        <dbReference type="ARBA" id="ARBA00022729"/>
    </source>
</evidence>
<keyword evidence="11" id="KW-1185">Reference proteome</keyword>
<evidence type="ECO:0000256" key="6">
    <source>
        <dbReference type="ARBA" id="ARBA00022859"/>
    </source>
</evidence>
<evidence type="ECO:0000256" key="1">
    <source>
        <dbReference type="ARBA" id="ARBA00004613"/>
    </source>
</evidence>
<dbReference type="AlphaFoldDB" id="A0A3B0JT22"/>
<feature type="signal peptide" evidence="9">
    <location>
        <begin position="1"/>
        <end position="20"/>
    </location>
</feature>
<feature type="chain" id="PRO_5017223035" description="Immune-induced peptide 23" evidence="9">
    <location>
        <begin position="21"/>
        <end position="150"/>
    </location>
</feature>
<dbReference type="Pfam" id="PF08194">
    <property type="entry name" value="DIM"/>
    <property type="match status" value="1"/>
</dbReference>
<dbReference type="STRING" id="7266.A0A3B0JT22"/>
<sequence length="150" mass="16273">MKYLTLLSVFLLATLAFVQAGKVTIKGECKDCNHDRTTTTTRRPVSTRGNGRPTTAKPKPKPAPRRGKPVSDEDDDDSAGQWSLHQSAGGSQHIGRRHRRQWEPRGQYINLGGASGGGWSGDGRVTTIDSRGYPGTLVRNNDCVGCNIRG</sequence>
<name>A0A3B0JT22_DROGU</name>
<comment type="similarity">
    <text evidence="2">Belongs to the bomanin family.</text>
</comment>
<reference evidence="11" key="1">
    <citation type="submission" date="2018-01" db="EMBL/GenBank/DDBJ databases">
        <authorList>
            <person name="Alioto T."/>
            <person name="Alioto T."/>
        </authorList>
    </citation>
    <scope>NUCLEOTIDE SEQUENCE [LARGE SCALE GENOMIC DNA]</scope>
</reference>
<feature type="compositionally biased region" description="Polar residues" evidence="8">
    <location>
        <begin position="80"/>
        <end position="90"/>
    </location>
</feature>
<evidence type="ECO:0000313" key="11">
    <source>
        <dbReference type="Proteomes" id="UP000268350"/>
    </source>
</evidence>
<proteinExistence type="inferred from homology"/>
<evidence type="ECO:0000313" key="10">
    <source>
        <dbReference type="EMBL" id="SPP75881.1"/>
    </source>
</evidence>
<keyword evidence="7" id="KW-1015">Disulfide bond</keyword>
<dbReference type="InterPro" id="IPR013172">
    <property type="entry name" value="Bomanin"/>
</dbReference>
<dbReference type="EMBL" id="OUUW01000001">
    <property type="protein sequence ID" value="SPP75881.1"/>
    <property type="molecule type" value="Genomic_DNA"/>
</dbReference>
<comment type="subcellular location">
    <subcellularLocation>
        <location evidence="1">Secreted</location>
    </subcellularLocation>
</comment>
<keyword evidence="5 9" id="KW-0732">Signal</keyword>
<dbReference type="OMA" id="CVGCNIN"/>
<feature type="compositionally biased region" description="Basic residues" evidence="8">
    <location>
        <begin position="58"/>
        <end position="68"/>
    </location>
</feature>
<feature type="region of interest" description="Disordered" evidence="8">
    <location>
        <begin position="30"/>
        <end position="122"/>
    </location>
</feature>
<gene>
    <name evidence="10" type="ORF">DGUA_6G003772</name>
</gene>